<dbReference type="EMBL" id="GG662576">
    <property type="protein sequence ID" value="EAR84224.2"/>
    <property type="molecule type" value="Genomic_DNA"/>
</dbReference>
<protein>
    <submittedName>
        <fullName evidence="2">Transmembrane protein, putative</fullName>
    </submittedName>
</protein>
<evidence type="ECO:0000256" key="1">
    <source>
        <dbReference type="SAM" id="Phobius"/>
    </source>
</evidence>
<feature type="transmembrane region" description="Helical" evidence="1">
    <location>
        <begin position="2850"/>
        <end position="2869"/>
    </location>
</feature>
<keyword evidence="1 2" id="KW-0812">Transmembrane</keyword>
<feature type="transmembrane region" description="Helical" evidence="1">
    <location>
        <begin position="2769"/>
        <end position="2792"/>
    </location>
</feature>
<dbReference type="InterPro" id="IPR011050">
    <property type="entry name" value="Pectin_lyase_fold/virulence"/>
</dbReference>
<feature type="transmembrane region" description="Helical" evidence="1">
    <location>
        <begin position="2567"/>
        <end position="2587"/>
    </location>
</feature>
<sequence>MTAQFKESILIRTLKVVKIAHNNAFLAMMVQIAQAVPNHIFQIIKIKYAIQLANKVENCAICNQADTCLQCNQGWDLSSDQTICLYSLCSTKGMYYDSKENTCKYYCSEGYNQQTATCSQIQKVQNLKTDIIQINNNQDKDIQQILLVEIQGNPTIIAIDSTMVVYYLYPELKPYYSISLNATSQLTYSTQNYINILLNDYLTIVRINILSNSVESYQLPIQFDAVFQQGSYLFNLNQNNNLFSFSMFNLDTAFNLTSFQIQLQQQRILQKSNNLDAVDNDQTSEDYVFELNNHFKTPEKKFQMRNLQKNQLLYVDSKGCNVYAPSNLNTTSQLITNPLIDVNLPLVQNNIYASLSTSIQSNNKMKIQKNNMIFFIEEMNTILFYNIEQQSLYYVNASNTTQISMLGTFSQGQLLCTKYVNKTINLLFLNTSSLSSGFVLPLTQNSTNQILNYDQNAVFQIYGIGALVGCQSLDQQDFILFQGQLGFQAVSLGKIIRNETLNTQENNYNFNALQNQNYESLFKIDNTFFYTFSQIGNQYTIKLLKQINQEIKQIYSFNFTNEYYFFSQAPTYQTVIFDNTKGKLIIANRNELEIVSIQQTNSYQSRNYSTYGGGKIWQMYGDIIGVYNFTSYNAICFVYQFGFNFIFFQQHQQNFQNFVDFQIDKVINIDQYLILYNDLVQRNLIFDLTQQRFFQLNIPSNSQNQTFIINSYQYLLALVQLNDSSIKLYVINGKQGVVGFDLNFYLADQEISSLFTSFQDKIYIPSNTSTAVVFQYNNGALTFSNSFFYNTDYFIYNYTHLFLLSTCKYFQSPVVTLFNTQKQINTQILFQYLNSFLFQNQFIVFYQSLPIVLYNTDVIGAISTKIYNVTSNLTLSYQIQTPMTNFQIVRTYVIYTSQSISYSYNVATNTSNSLPQYPFSTQAQIKSAFIYGSVSLLPVNFPTYNFIGIYSLNKQSYVQKVVQQGSQIPKFQPSFQNELITYDTLYSQSVFLIDALSMVQIPKWYTIDQTIYYQQKIFFTIQQTQIGYIDVKNKTAQLLIKSDNIQILYGYTVFQNQVYYAANLNNNIYLFNSTSPQPMFQIPVKIAIYFEQIVNMMIVFQQNQQVMQVYLFQTQQNLYIQISNQNLIKYKVNYYYFNSLNLVLITVDNQIGYFINYENASYFQLKLGQYQIQFQDGLFSKDNQIVTFQYTNIFLFNISVNGLQQIQIQINQQSQTCYNKQSLLTQIHFNKFVLYNSMQNTIGISFQSFNYGVQGQYIFTQEQMDLLTLVSQKSFEIYQLSTLTYLRTTLVSGLQLNPYLAVTYSNEIIIPSGNWFYVIDTSSQIFKKQVNLNKSTKINFIVFEDLNQVAQLNQNSGIIDVKNISDFSLSQQIKLKTPFTKSKYNFFSFKISSAEILVFPSKSQYHVINIQTNSYQIYNISYSCLQINKSYQFTKIYKTQQQLSGIIVQTDQYISLFYTNSSFSVLDTNLQKESSIIGVAQYPYQLEINKNLIVFQLQSNITVFQISYDSSQNIIFKQIYQYVFSNQTMQTFFINFDNNLQYLLYSSNFYTSVIDLSNNQQIAQIQNAAQYNQKIIADSNYFYLIGISNFILYDKKTLSIINSYIVNQFIYSNIFRVQYVENEYFLVFLQYGLHLIKMNYFKTSLIQAFNNLEKSQIINLKKFYNSQNALQTVQIVGFCDHTLFNVEINNLDLNMNTTQATVEIINQPTQLQTNQQHYAAQYQVQQQNKMIGLYKINFEQVSQNMSNIIVYFPNIFNGSTAIQISSSDDNMNINNLILTDSSYLNPIFSNLIFLNIQLSIQVQQQQAQQLLNPFFNLNKIIFDKVYLQLFNDTATFYVNDCLVVIIEELIIQNQNLERNQVAIQFQNVNQLIINKLNIQNLNTTSISSIISFNNINTINVNLIQIQNSRIQFNVMNFFNCSAINISQITIQNIQFTHDSIIKFIRITQLNIQSFIVSQVHNLVTTRLLNSIQDLEGGFNQNSLGNYLIEIQGCQISSFLNFQVIQIQNVGILKSTNYIQSINNQYSNQLINFNGINILECQNNLAFEIFYLIGQSITITKLFMQNVQLKFQAIYLETENQGSIGQSLFDNINLVDYSVIYLTGGQINISASNFTNIFSQNSAAIICEQSQILQIDQSYFQNVHCINQTSEKICQGGAVKLQQINRINLLSNNYNYTTSSYQGGALAIINQNNYQIVIDSSIFTSCAASYSSGGAIYFEYSQNITINNSTFINNTAQLERGGAIALQDSDLLNITNSSFYQNEAQIGGAIWYGPGDQTFKKYQKNFLSNKFISNIGLFYGQNIGSCPTQIQKVTSQGQVIFSNQIVGLSSGSTLTEKVYFNFFDEENRVLNFTNSELYPQSLKIQNERMGYFMKVINDQNPNLQILQGISLERVKDTGSFQLLLSSTYKNSQQQSVSIQSNPLVNSQQLNYNLTLIFRQCLRGELQIAKNNFIECQECGQGKYSLDLPTTQNQNNLICKSCPDQATSCQKDQIILKDGFWRDSVLSDVIYACVSDGCSEMYEGQIKRCKPGYIGTLCDSCDGNSSIWGSQYGKKGNYCEKCKNLTKQYVYFALIIIGYTFYALIYVFNMIDKKILVMKLIIFRKMELLMTSKSIYQGESFNLWIKILVHYLQILSLMSGLSIQYPSFLEISVGIFGNPSSLTLLSLDCLIKTTSYYPIWYHRIITQILSMVAQYILVNVIFLFIVLKKKHKHLKKLISKIYLKSTFIFMYIFYQPSISKVIFSGYFCTKIGNTYYLISDLNQECYDQPHIILLCSTIIPLTIIWCVVIPLIFIRKLHKIKQIKDTSLPTLVDIIYGILYKGYKNKFFYWEIIKIYEKLLLMIIINSSLDDIIKLVLIKVILLSYYAYLIAKKPHISVNNMKCEKQLMLMLNFIFLFLFFIIQESRPSQKLILIGYLLIIFCNLIALYSVISNSGTILILLNQKDTFMDKIKQKLRKSISKFQYSSKLIKFRNTNLYRTNKLWKKLLQSIREKKIFSGVSSTNFLTNNIFNIKSPNTFTNKQKSTERQYFLASSSTPYDQQLDEFDDNYFLSLDVLQQKENQVIQIQDTYRESYSSQNQLKLNTIFNNL</sequence>
<accession>Q22G02</accession>
<dbReference type="PANTHER" id="PTHR11319">
    <property type="entry name" value="G PROTEIN-COUPLED RECEPTOR-RELATED"/>
    <property type="match status" value="1"/>
</dbReference>
<evidence type="ECO:0000313" key="3">
    <source>
        <dbReference type="Proteomes" id="UP000009168"/>
    </source>
</evidence>
<organism evidence="2 3">
    <name type="scientific">Tetrahymena thermophila (strain SB210)</name>
    <dbReference type="NCBI Taxonomy" id="312017"/>
    <lineage>
        <taxon>Eukaryota</taxon>
        <taxon>Sar</taxon>
        <taxon>Alveolata</taxon>
        <taxon>Ciliophora</taxon>
        <taxon>Intramacronucleata</taxon>
        <taxon>Oligohymenophorea</taxon>
        <taxon>Hymenostomatida</taxon>
        <taxon>Tetrahymenina</taxon>
        <taxon>Tetrahymenidae</taxon>
        <taxon>Tetrahymena</taxon>
    </lineage>
</organism>
<proteinExistence type="predicted"/>
<feature type="transmembrane region" description="Helical" evidence="1">
    <location>
        <begin position="2682"/>
        <end position="2705"/>
    </location>
</feature>
<reference evidence="3" key="1">
    <citation type="journal article" date="2006" name="PLoS Biol.">
        <title>Macronuclear genome sequence of the ciliate Tetrahymena thermophila, a model eukaryote.</title>
        <authorList>
            <person name="Eisen J.A."/>
            <person name="Coyne R.S."/>
            <person name="Wu M."/>
            <person name="Wu D."/>
            <person name="Thiagarajan M."/>
            <person name="Wortman J.R."/>
            <person name="Badger J.H."/>
            <person name="Ren Q."/>
            <person name="Amedeo P."/>
            <person name="Jones K.M."/>
            <person name="Tallon L.J."/>
            <person name="Delcher A.L."/>
            <person name="Salzberg S.L."/>
            <person name="Silva J.C."/>
            <person name="Haas B.J."/>
            <person name="Majoros W.H."/>
            <person name="Farzad M."/>
            <person name="Carlton J.M."/>
            <person name="Smith R.K. Jr."/>
            <person name="Garg J."/>
            <person name="Pearlman R.E."/>
            <person name="Karrer K.M."/>
            <person name="Sun L."/>
            <person name="Manning G."/>
            <person name="Elde N.C."/>
            <person name="Turkewitz A.P."/>
            <person name="Asai D.J."/>
            <person name="Wilkes D.E."/>
            <person name="Wang Y."/>
            <person name="Cai H."/>
            <person name="Collins K."/>
            <person name="Stewart B.A."/>
            <person name="Lee S.R."/>
            <person name="Wilamowska K."/>
            <person name="Weinberg Z."/>
            <person name="Ruzzo W.L."/>
            <person name="Wloga D."/>
            <person name="Gaertig J."/>
            <person name="Frankel J."/>
            <person name="Tsao C.-C."/>
            <person name="Gorovsky M.A."/>
            <person name="Keeling P.J."/>
            <person name="Waller R.F."/>
            <person name="Patron N.J."/>
            <person name="Cherry J.M."/>
            <person name="Stover N.A."/>
            <person name="Krieger C.J."/>
            <person name="del Toro C."/>
            <person name="Ryder H.F."/>
            <person name="Williamson S.C."/>
            <person name="Barbeau R.A."/>
            <person name="Hamilton E.P."/>
            <person name="Orias E."/>
        </authorList>
    </citation>
    <scope>NUCLEOTIDE SEQUENCE [LARGE SCALE GENOMIC DNA]</scope>
    <source>
        <strain evidence="3">SB210</strain>
    </source>
</reference>
<evidence type="ECO:0000313" key="2">
    <source>
        <dbReference type="EMBL" id="EAR84224.2"/>
    </source>
</evidence>
<name>Q22G02_TETTS</name>
<keyword evidence="1" id="KW-0472">Membrane</keyword>
<dbReference type="PANTHER" id="PTHR11319:SF35">
    <property type="entry name" value="OUTER MEMBRANE PROTEIN PMPC-RELATED"/>
    <property type="match status" value="1"/>
</dbReference>
<dbReference type="SUPFAM" id="SSF51126">
    <property type="entry name" value="Pectin lyase-like"/>
    <property type="match status" value="1"/>
</dbReference>
<gene>
    <name evidence="2" type="ORF">TTHERM_00721550</name>
</gene>
<keyword evidence="3" id="KW-1185">Reference proteome</keyword>
<dbReference type="KEGG" id="tet:TTHERM_00721550"/>
<dbReference type="InParanoid" id="Q22G02"/>
<feature type="transmembrane region" description="Helical" evidence="1">
    <location>
        <begin position="2912"/>
        <end position="2939"/>
    </location>
</feature>
<feature type="transmembrane region" description="Helical" evidence="1">
    <location>
        <begin position="2726"/>
        <end position="2745"/>
    </location>
</feature>
<feature type="transmembrane region" description="Helical" evidence="1">
    <location>
        <begin position="2621"/>
        <end position="2641"/>
    </location>
</feature>
<keyword evidence="1" id="KW-1133">Transmembrane helix</keyword>
<feature type="transmembrane region" description="Helical" evidence="1">
    <location>
        <begin position="2881"/>
        <end position="2900"/>
    </location>
</feature>
<dbReference type="GeneID" id="7838105"/>
<dbReference type="RefSeq" id="XP_001031887.2">
    <property type="nucleotide sequence ID" value="XM_001031887.2"/>
</dbReference>
<dbReference type="Proteomes" id="UP000009168">
    <property type="component" value="Unassembled WGS sequence"/>
</dbReference>
<dbReference type="HOGENOM" id="CLU_225782_0_0_1"/>